<dbReference type="Gene3D" id="3.20.20.210">
    <property type="match status" value="1"/>
</dbReference>
<name>A0A382TC19_9ZZZZ</name>
<dbReference type="PANTHER" id="PTHR21091:SF169">
    <property type="entry name" value="UROPORPHYRINOGEN DECARBOXYLASE"/>
    <property type="match status" value="1"/>
</dbReference>
<protein>
    <recommendedName>
        <fullName evidence="1">Uroporphyrinogen decarboxylase (URO-D) domain-containing protein</fullName>
    </recommendedName>
</protein>
<dbReference type="GO" id="GO:0019353">
    <property type="term" value="P:protoporphyrinogen IX biosynthetic process from glutamate"/>
    <property type="evidence" value="ECO:0007669"/>
    <property type="project" value="TreeGrafter"/>
</dbReference>
<feature type="non-terminal residue" evidence="2">
    <location>
        <position position="225"/>
    </location>
</feature>
<dbReference type="AlphaFoldDB" id="A0A382TC19"/>
<dbReference type="PANTHER" id="PTHR21091">
    <property type="entry name" value="METHYLTETRAHYDROFOLATE:HOMOCYSTEINE METHYLTRANSFERASE RELATED"/>
    <property type="match status" value="1"/>
</dbReference>
<accession>A0A382TC19</accession>
<dbReference type="Pfam" id="PF01208">
    <property type="entry name" value="URO-D"/>
    <property type="match status" value="1"/>
</dbReference>
<dbReference type="SUPFAM" id="SSF51726">
    <property type="entry name" value="UROD/MetE-like"/>
    <property type="match status" value="1"/>
</dbReference>
<proteinExistence type="predicted"/>
<sequence>MRQAGRYLPEYITTKNKAGGFINLIRNPELACEITLQPLQRYNLDAAILFSDILVISDLLGMKLRFEENKGPIFDKTICSQKDLNTITDVEDVDKLDYVFNTIKLLKNELYKKKPLIGFIGSPWTVATYLIEGNSSKNFLKVMSMVNKDETLIHNILNILTTASIAYLKKQIEAGIDVAMIFDTWGSLLKNELYEKFSLNYVRKIREAIAYTNVPIIYYVRQTSE</sequence>
<gene>
    <name evidence="2" type="ORF">METZ01_LOCUS372533</name>
</gene>
<feature type="domain" description="Uroporphyrinogen decarboxylase (URO-D)" evidence="1">
    <location>
        <begin position="1"/>
        <end position="223"/>
    </location>
</feature>
<dbReference type="GO" id="GO:0004853">
    <property type="term" value="F:uroporphyrinogen decarboxylase activity"/>
    <property type="evidence" value="ECO:0007669"/>
    <property type="project" value="InterPro"/>
</dbReference>
<dbReference type="InterPro" id="IPR038071">
    <property type="entry name" value="UROD/MetE-like_sf"/>
</dbReference>
<organism evidence="2">
    <name type="scientific">marine metagenome</name>
    <dbReference type="NCBI Taxonomy" id="408172"/>
    <lineage>
        <taxon>unclassified sequences</taxon>
        <taxon>metagenomes</taxon>
        <taxon>ecological metagenomes</taxon>
    </lineage>
</organism>
<dbReference type="InterPro" id="IPR000257">
    <property type="entry name" value="Uroporphyrinogen_deCOase"/>
</dbReference>
<evidence type="ECO:0000313" key="2">
    <source>
        <dbReference type="EMBL" id="SVD19679.1"/>
    </source>
</evidence>
<reference evidence="2" key="1">
    <citation type="submission" date="2018-05" db="EMBL/GenBank/DDBJ databases">
        <authorList>
            <person name="Lanie J.A."/>
            <person name="Ng W.-L."/>
            <person name="Kazmierczak K.M."/>
            <person name="Andrzejewski T.M."/>
            <person name="Davidsen T.M."/>
            <person name="Wayne K.J."/>
            <person name="Tettelin H."/>
            <person name="Glass J.I."/>
            <person name="Rusch D."/>
            <person name="Podicherti R."/>
            <person name="Tsui H.-C.T."/>
            <person name="Winkler M.E."/>
        </authorList>
    </citation>
    <scope>NUCLEOTIDE SEQUENCE</scope>
</reference>
<dbReference type="GO" id="GO:0005829">
    <property type="term" value="C:cytosol"/>
    <property type="evidence" value="ECO:0007669"/>
    <property type="project" value="TreeGrafter"/>
</dbReference>
<evidence type="ECO:0000259" key="1">
    <source>
        <dbReference type="Pfam" id="PF01208"/>
    </source>
</evidence>
<dbReference type="EMBL" id="UINC01135496">
    <property type="protein sequence ID" value="SVD19679.1"/>
    <property type="molecule type" value="Genomic_DNA"/>
</dbReference>